<feature type="signal peptide" evidence="1">
    <location>
        <begin position="1"/>
        <end position="17"/>
    </location>
</feature>
<feature type="chain" id="PRO_5002544529" description="2EXR domain-containing protein" evidence="1">
    <location>
        <begin position="18"/>
        <end position="321"/>
    </location>
</feature>
<comment type="caution">
    <text evidence="3">The sequence shown here is derived from an EMBL/GenBank/DDBJ whole genome shotgun (WGS) entry which is preliminary data.</text>
</comment>
<gene>
    <name evidence="3" type="ORF">UCDDA912_g00415</name>
</gene>
<evidence type="ECO:0000313" key="3">
    <source>
        <dbReference type="EMBL" id="KKY39526.1"/>
    </source>
</evidence>
<dbReference type="Proteomes" id="UP000034680">
    <property type="component" value="Unassembled WGS sequence"/>
</dbReference>
<protein>
    <recommendedName>
        <fullName evidence="2">2EXR domain-containing protein</fullName>
    </recommendedName>
</protein>
<dbReference type="OrthoDB" id="4707605at2759"/>
<reference evidence="3 4" key="1">
    <citation type="submission" date="2015-05" db="EMBL/GenBank/DDBJ databases">
        <title>Distinctive expansion of gene families associated with plant cell wall degradation and secondary metabolism in the genomes of grapevine trunk pathogens.</title>
        <authorList>
            <person name="Lawrence D.P."/>
            <person name="Travadon R."/>
            <person name="Rolshausen P.E."/>
            <person name="Baumgartner K."/>
        </authorList>
    </citation>
    <scope>NUCLEOTIDE SEQUENCE [LARGE SCALE GENOMIC DNA]</scope>
    <source>
        <strain evidence="3">DA912</strain>
    </source>
</reference>
<name>A0A0G2FZL6_9PEZI</name>
<dbReference type="EMBL" id="LCUC01000016">
    <property type="protein sequence ID" value="KKY39526.1"/>
    <property type="molecule type" value="Genomic_DNA"/>
</dbReference>
<evidence type="ECO:0000256" key="1">
    <source>
        <dbReference type="SAM" id="SignalP"/>
    </source>
</evidence>
<keyword evidence="4" id="KW-1185">Reference proteome</keyword>
<evidence type="ECO:0000259" key="2">
    <source>
        <dbReference type="Pfam" id="PF20150"/>
    </source>
</evidence>
<dbReference type="AlphaFoldDB" id="A0A0G2FZL6"/>
<dbReference type="Pfam" id="PF20150">
    <property type="entry name" value="2EXR"/>
    <property type="match status" value="1"/>
</dbReference>
<reference evidence="3 4" key="2">
    <citation type="submission" date="2015-05" db="EMBL/GenBank/DDBJ databases">
        <authorList>
            <person name="Morales-Cruz A."/>
            <person name="Amrine K.C."/>
            <person name="Cantu D."/>
        </authorList>
    </citation>
    <scope>NUCLEOTIDE SEQUENCE [LARGE SCALE GENOMIC DNA]</scope>
    <source>
        <strain evidence="3">DA912</strain>
    </source>
</reference>
<sequence length="321" mass="37414">MSFLSFLGSLLPTRFVADNTQTDEVNEINEDVAIMEQSDEFPRFPRLPTELRHMIINEALYEHEEALRRVVLLDPQTYRISPTQELAGMASPLLLVNAEFRSLALKVYTKVDVFKLDAPEEDQYGNEMDWYMVPLNRDYLFYNESIRDQIEDELEYQSVQKGCLYIKPESDTFITGCVPRQVAHSNPFRSQPGGTRQPWKIPRDFFTNQLEKETCAKITTMRELEWDLANRCFGCGTCLLCGRIGRRCCTENLYDEVGEDWAPFHRRDVFTGIKSFGLYLLTVGDDMEQFLYNFTVMGGKACVEEEWVKNYLEFDLERLPE</sequence>
<evidence type="ECO:0000313" key="4">
    <source>
        <dbReference type="Proteomes" id="UP000034680"/>
    </source>
</evidence>
<feature type="domain" description="2EXR" evidence="2">
    <location>
        <begin position="41"/>
        <end position="128"/>
    </location>
</feature>
<proteinExistence type="predicted"/>
<accession>A0A0G2FZL6</accession>
<keyword evidence="1" id="KW-0732">Signal</keyword>
<organism evidence="3 4">
    <name type="scientific">Diaporthe ampelina</name>
    <dbReference type="NCBI Taxonomy" id="1214573"/>
    <lineage>
        <taxon>Eukaryota</taxon>
        <taxon>Fungi</taxon>
        <taxon>Dikarya</taxon>
        <taxon>Ascomycota</taxon>
        <taxon>Pezizomycotina</taxon>
        <taxon>Sordariomycetes</taxon>
        <taxon>Sordariomycetidae</taxon>
        <taxon>Diaporthales</taxon>
        <taxon>Diaporthaceae</taxon>
        <taxon>Diaporthe</taxon>
    </lineage>
</organism>
<dbReference type="InterPro" id="IPR045518">
    <property type="entry name" value="2EXR"/>
</dbReference>